<comment type="caution">
    <text evidence="2">The sequence shown here is derived from an EMBL/GenBank/DDBJ whole genome shotgun (WGS) entry which is preliminary data.</text>
</comment>
<dbReference type="InterPro" id="IPR007737">
    <property type="entry name" value="Mga_HTH"/>
</dbReference>
<gene>
    <name evidence="2" type="ORF">RsY01_1122</name>
</gene>
<sequence length="487" mass="57662">MEHFILTEKEQQVFKLCSALLNKDHGVMSFEEISQEISLSKTTINYAIEKLRDILAQVLGEGQYSLVKTSDTLYLEFAHSVSFQMLKNAYISDSFFLYFFQEVYHERFSCLMSVTDVKFISYETGKKKLVSCKQYLKHFSLGLCMKKKVTDLICGEEKQVRFMFFCMILSKFQSKCHVFFESENPKLTLFLDNMMKAFPYILPSSYLKLKIFYRIALDRIEKGHLLPDDMVFPDYCDYPGLSLAVFSEKVAPLFADIALTAQQKKIEVEFFYFLFSTLIFQPSDILEQLEYQSQTCKTFEIFYQTVKQVSGMTFTKSDKRFMSYAHRQCMVWHQMFHVSFSFQHLFTEQKRFMDRNSRYMLLWHRITAALQDYPVYQELFLEHPNMPFFLQRIFNAISFSKEIPCKVFLLCYSPITQSIAMANLKNRNLTIQVDFVNSLKEADIVISELALENRENVNPFICFVDTPFNKRDWKNIENLIIRWRESL</sequence>
<accession>A0A224XC65</accession>
<dbReference type="RefSeq" id="WP_094784565.1">
    <property type="nucleotide sequence ID" value="NZ_BEDT01000002.1"/>
</dbReference>
<dbReference type="Proteomes" id="UP000218689">
    <property type="component" value="Unassembled WGS sequence"/>
</dbReference>
<name>A0A224XC65_9LACT</name>
<evidence type="ECO:0000313" key="3">
    <source>
        <dbReference type="Proteomes" id="UP000218689"/>
    </source>
</evidence>
<dbReference type="Pfam" id="PF05043">
    <property type="entry name" value="Mga"/>
    <property type="match status" value="1"/>
</dbReference>
<protein>
    <recommendedName>
        <fullName evidence="1">Mga helix-turn-helix domain-containing protein</fullName>
    </recommendedName>
</protein>
<keyword evidence="3" id="KW-1185">Reference proteome</keyword>
<feature type="domain" description="Mga helix-turn-helix" evidence="1">
    <location>
        <begin position="81"/>
        <end position="166"/>
    </location>
</feature>
<proteinExistence type="predicted"/>
<organism evidence="2 3">
    <name type="scientific">Pseudolactococcus reticulitermitis</name>
    <dbReference type="NCBI Taxonomy" id="2025039"/>
    <lineage>
        <taxon>Bacteria</taxon>
        <taxon>Bacillati</taxon>
        <taxon>Bacillota</taxon>
        <taxon>Bacilli</taxon>
        <taxon>Lactobacillales</taxon>
        <taxon>Streptococcaceae</taxon>
        <taxon>Pseudolactococcus</taxon>
    </lineage>
</organism>
<reference evidence="3" key="1">
    <citation type="submission" date="2017-08" db="EMBL/GenBank/DDBJ databases">
        <title>Draft genome sequence of Lactococcus sp. strain Rs-Y01, isolated from the gut of the lower termite Reticulitermes speratus.</title>
        <authorList>
            <person name="Ohkuma M."/>
            <person name="Yuki M."/>
        </authorList>
    </citation>
    <scope>NUCLEOTIDE SEQUENCE [LARGE SCALE GENOMIC DNA]</scope>
    <source>
        <strain evidence="3">Rs-Y01</strain>
    </source>
</reference>
<dbReference type="AlphaFoldDB" id="A0A224XC65"/>
<dbReference type="OrthoDB" id="2241177at2"/>
<evidence type="ECO:0000313" key="2">
    <source>
        <dbReference type="EMBL" id="GAX47522.1"/>
    </source>
</evidence>
<evidence type="ECO:0000259" key="1">
    <source>
        <dbReference type="Pfam" id="PF05043"/>
    </source>
</evidence>
<dbReference type="EMBL" id="BEDT01000002">
    <property type="protein sequence ID" value="GAX47522.1"/>
    <property type="molecule type" value="Genomic_DNA"/>
</dbReference>